<evidence type="ECO:0000313" key="10">
    <source>
        <dbReference type="EMBL" id="RZF20704.1"/>
    </source>
</evidence>
<sequence length="344" mass="39260">MKLTVYTISMLLLLSCTGKENNTDKKSLEERRELFGNGLNSIRYFGENRPKEEVIELGRMLFYDTRLSNDKTVSCSKCHLPQLSFSDALPKSIGAKYRLSHRNAQTLINTAAQISQHWNGNRKDVEEQAKKAFFFKGAYDLKDSSHLKKKLVDNNYNEAFKKAFNTELITSNENDILELSAKSIGAFERTLVGPAIFDDYLEGKDDVLNLEQKSGLKKFTQYGCIGCHNGNLVGGGMYQKFGVVEDPYKYTKSKNRDLGRYTHTKNEDDKEYFKVPPLRNVTKTSPYFHDGSVASLDEAIDIMGRVQLGVEIPKEDRKLIIEFLKTLETKEEHLKELTRIPDLP</sequence>
<dbReference type="PANTHER" id="PTHR30600">
    <property type="entry name" value="CYTOCHROME C PEROXIDASE-RELATED"/>
    <property type="match status" value="1"/>
</dbReference>
<dbReference type="InterPro" id="IPR036909">
    <property type="entry name" value="Cyt_c-like_dom_sf"/>
</dbReference>
<reference evidence="11" key="1">
    <citation type="journal article" date="2019" name="Int. J. Syst. Evol. Microbiol.">
        <title>Halobacteriovorax valvorus sp. nov., a novel prokaryotic predator isolated from coastal seawater of China.</title>
        <authorList>
            <person name="Chen M.-X."/>
        </authorList>
    </citation>
    <scope>NUCLEOTIDE SEQUENCE [LARGE SCALE GENOMIC DNA]</scope>
    <source>
        <strain evidence="11">BL9</strain>
    </source>
</reference>
<keyword evidence="2 8" id="KW-0349">Heme</keyword>
<protein>
    <submittedName>
        <fullName evidence="10">Cytochrome-c peroxidase</fullName>
    </submittedName>
</protein>
<keyword evidence="6" id="KW-0560">Oxidoreductase</keyword>
<feature type="domain" description="Cytochrome c" evidence="9">
    <location>
        <begin position="210"/>
        <end position="328"/>
    </location>
</feature>
<dbReference type="InterPro" id="IPR009056">
    <property type="entry name" value="Cyt_c-like_dom"/>
</dbReference>
<dbReference type="InterPro" id="IPR026259">
    <property type="entry name" value="MauG/Cytc_peroxidase"/>
</dbReference>
<evidence type="ECO:0000256" key="2">
    <source>
        <dbReference type="ARBA" id="ARBA00022617"/>
    </source>
</evidence>
<keyword evidence="11" id="KW-1185">Reference proteome</keyword>
<dbReference type="SUPFAM" id="SSF46626">
    <property type="entry name" value="Cytochrome c"/>
    <property type="match status" value="2"/>
</dbReference>
<evidence type="ECO:0000256" key="8">
    <source>
        <dbReference type="PROSITE-ProRule" id="PRU00433"/>
    </source>
</evidence>
<evidence type="ECO:0000256" key="4">
    <source>
        <dbReference type="ARBA" id="ARBA00022729"/>
    </source>
</evidence>
<comment type="subcellular location">
    <subcellularLocation>
        <location evidence="1">Periplasm</location>
    </subcellularLocation>
</comment>
<dbReference type="InterPro" id="IPR051395">
    <property type="entry name" value="Cytochrome_c_Peroxidase/MauG"/>
</dbReference>
<dbReference type="Proteomes" id="UP000443582">
    <property type="component" value="Unassembled WGS sequence"/>
</dbReference>
<dbReference type="RefSeq" id="WP_115362793.1">
    <property type="nucleotide sequence ID" value="NZ_QDKL01000003.1"/>
</dbReference>
<evidence type="ECO:0000256" key="1">
    <source>
        <dbReference type="ARBA" id="ARBA00004418"/>
    </source>
</evidence>
<dbReference type="PIRSF" id="PIRSF000294">
    <property type="entry name" value="Cytochrome-c_peroxidase"/>
    <property type="match status" value="1"/>
</dbReference>
<dbReference type="GO" id="GO:0004601">
    <property type="term" value="F:peroxidase activity"/>
    <property type="evidence" value="ECO:0007669"/>
    <property type="project" value="UniProtKB-KW"/>
</dbReference>
<keyword evidence="7 8" id="KW-0408">Iron</keyword>
<dbReference type="EMBL" id="QDKL01000003">
    <property type="protein sequence ID" value="RZF20704.1"/>
    <property type="molecule type" value="Genomic_DNA"/>
</dbReference>
<dbReference type="Pfam" id="PF03150">
    <property type="entry name" value="CCP_MauG"/>
    <property type="match status" value="1"/>
</dbReference>
<evidence type="ECO:0000256" key="5">
    <source>
        <dbReference type="ARBA" id="ARBA00022764"/>
    </source>
</evidence>
<evidence type="ECO:0000259" key="9">
    <source>
        <dbReference type="PROSITE" id="PS51007"/>
    </source>
</evidence>
<dbReference type="InterPro" id="IPR004852">
    <property type="entry name" value="Di-haem_cyt_c_peroxidsae"/>
</dbReference>
<evidence type="ECO:0000256" key="3">
    <source>
        <dbReference type="ARBA" id="ARBA00022723"/>
    </source>
</evidence>
<evidence type="ECO:0000256" key="7">
    <source>
        <dbReference type="ARBA" id="ARBA00023004"/>
    </source>
</evidence>
<accession>A0ABY0IDV4</accession>
<proteinExistence type="predicted"/>
<evidence type="ECO:0000256" key="6">
    <source>
        <dbReference type="ARBA" id="ARBA00023002"/>
    </source>
</evidence>
<keyword evidence="5" id="KW-0574">Periplasm</keyword>
<keyword evidence="10" id="KW-0575">Peroxidase</keyword>
<gene>
    <name evidence="10" type="ORF">DAY19_12015</name>
</gene>
<dbReference type="PROSITE" id="PS51007">
    <property type="entry name" value="CYTC"/>
    <property type="match status" value="1"/>
</dbReference>
<keyword evidence="4" id="KW-0732">Signal</keyword>
<dbReference type="PROSITE" id="PS51257">
    <property type="entry name" value="PROKAR_LIPOPROTEIN"/>
    <property type="match status" value="1"/>
</dbReference>
<organism evidence="10 11">
    <name type="scientific">Halobacteriovorax vibrionivorans</name>
    <dbReference type="NCBI Taxonomy" id="2152716"/>
    <lineage>
        <taxon>Bacteria</taxon>
        <taxon>Pseudomonadati</taxon>
        <taxon>Bdellovibrionota</taxon>
        <taxon>Bacteriovoracia</taxon>
        <taxon>Bacteriovoracales</taxon>
        <taxon>Halobacteriovoraceae</taxon>
        <taxon>Halobacteriovorax</taxon>
    </lineage>
</organism>
<dbReference type="Gene3D" id="1.10.760.10">
    <property type="entry name" value="Cytochrome c-like domain"/>
    <property type="match status" value="2"/>
</dbReference>
<comment type="caution">
    <text evidence="10">The sequence shown here is derived from an EMBL/GenBank/DDBJ whole genome shotgun (WGS) entry which is preliminary data.</text>
</comment>
<evidence type="ECO:0000313" key="11">
    <source>
        <dbReference type="Proteomes" id="UP000443582"/>
    </source>
</evidence>
<keyword evidence="3 8" id="KW-0479">Metal-binding</keyword>
<name>A0ABY0IDV4_9BACT</name>